<dbReference type="Pfam" id="PF01636">
    <property type="entry name" value="APH"/>
    <property type="match status" value="1"/>
</dbReference>
<dbReference type="Gene3D" id="1.20.1270.240">
    <property type="match status" value="1"/>
</dbReference>
<dbReference type="InterPro" id="IPR051678">
    <property type="entry name" value="AGP_Transferase"/>
</dbReference>
<name>A0A3A8QW19_9BACT</name>
<evidence type="ECO:0000313" key="3">
    <source>
        <dbReference type="Proteomes" id="UP000267003"/>
    </source>
</evidence>
<protein>
    <submittedName>
        <fullName evidence="2">Aminoglycoside phosphotransferase family protein</fullName>
    </submittedName>
</protein>
<proteinExistence type="predicted"/>
<comment type="caution">
    <text evidence="2">The sequence shown here is derived from an EMBL/GenBank/DDBJ whole genome shotgun (WGS) entry which is preliminary data.</text>
</comment>
<dbReference type="Proteomes" id="UP000267003">
    <property type="component" value="Unassembled WGS sequence"/>
</dbReference>
<dbReference type="GO" id="GO:0016740">
    <property type="term" value="F:transferase activity"/>
    <property type="evidence" value="ECO:0007669"/>
    <property type="project" value="UniProtKB-KW"/>
</dbReference>
<accession>A0A3A8QW19</accession>
<evidence type="ECO:0000313" key="2">
    <source>
        <dbReference type="EMBL" id="RKH71150.1"/>
    </source>
</evidence>
<feature type="domain" description="Aminoglycoside phosphotransferase" evidence="1">
    <location>
        <begin position="45"/>
        <end position="281"/>
    </location>
</feature>
<dbReference type="InterPro" id="IPR002575">
    <property type="entry name" value="Aminoglycoside_PTrfase"/>
</dbReference>
<gene>
    <name evidence="2" type="ORF">D7W81_08125</name>
</gene>
<keyword evidence="2" id="KW-0808">Transferase</keyword>
<dbReference type="PANTHER" id="PTHR21310">
    <property type="entry name" value="AMINOGLYCOSIDE PHOSPHOTRANSFERASE-RELATED-RELATED"/>
    <property type="match status" value="1"/>
</dbReference>
<dbReference type="EMBL" id="RAWK01000036">
    <property type="protein sequence ID" value="RKH71150.1"/>
    <property type="molecule type" value="Genomic_DNA"/>
</dbReference>
<dbReference type="InterPro" id="IPR011009">
    <property type="entry name" value="Kinase-like_dom_sf"/>
</dbReference>
<reference evidence="3" key="1">
    <citation type="submission" date="2018-09" db="EMBL/GenBank/DDBJ databases">
        <authorList>
            <person name="Livingstone P.G."/>
            <person name="Whitworth D.E."/>
        </authorList>
    </citation>
    <scope>NUCLEOTIDE SEQUENCE [LARGE SCALE GENOMIC DNA]</scope>
    <source>
        <strain evidence="3">AB050A</strain>
    </source>
</reference>
<dbReference type="Gene3D" id="3.30.200.20">
    <property type="entry name" value="Phosphorylase Kinase, domain 1"/>
    <property type="match status" value="1"/>
</dbReference>
<organism evidence="2 3">
    <name type="scientific">Corallococcus aberystwythensis</name>
    <dbReference type="NCBI Taxonomy" id="2316722"/>
    <lineage>
        <taxon>Bacteria</taxon>
        <taxon>Pseudomonadati</taxon>
        <taxon>Myxococcota</taxon>
        <taxon>Myxococcia</taxon>
        <taxon>Myxococcales</taxon>
        <taxon>Cystobacterineae</taxon>
        <taxon>Myxococcaceae</taxon>
        <taxon>Corallococcus</taxon>
    </lineage>
</organism>
<dbReference type="AlphaFoldDB" id="A0A3A8QW19"/>
<evidence type="ECO:0000259" key="1">
    <source>
        <dbReference type="Pfam" id="PF01636"/>
    </source>
</evidence>
<keyword evidence="3" id="KW-1185">Reference proteome</keyword>
<dbReference type="SUPFAM" id="SSF56112">
    <property type="entry name" value="Protein kinase-like (PK-like)"/>
    <property type="match status" value="1"/>
</dbReference>
<dbReference type="Gene3D" id="1.10.510.10">
    <property type="entry name" value="Transferase(Phosphotransferase) domain 1"/>
    <property type="match status" value="1"/>
</dbReference>
<sequence>MWGAVPRLRRALARMDTLAVPPLSWEALQAMLSEGLGPDVVLEEVRELTGGVVHVALLLITTDGRRAVAKVSRTACDVDLAREALHLEALRQRGLPAPRVYAHLVGTADAPRSWLLMAFHEGVSLLEARQRCAPEAWDGLMAHLGELLATLHTVQGTDWGPVSGSAGPGGFASWPAFFRSLYSPAWDDVRGTSLLPPEANVRIAAVHARLDALLADAGPPCLTHGDPFGTNLLACPDADGRWRISAMLDPYLRWGSPEAELVRLEVAGIASPSLRETYARLRPESDARMRAHAPLYRLYNALEQLAFLVARRRQDVLAALDVLPPVESG</sequence>